<keyword evidence="1" id="KW-0472">Membrane</keyword>
<evidence type="ECO:0000313" key="4">
    <source>
        <dbReference type="Proteomes" id="UP000037386"/>
    </source>
</evidence>
<protein>
    <submittedName>
        <fullName evidence="3">Uncharacterized protein</fullName>
    </submittedName>
</protein>
<dbReference type="RefSeq" id="WP_200902630.1">
    <property type="nucleotide sequence ID" value="NZ_LHCF01000008.1"/>
</dbReference>
<dbReference type="EMBL" id="LHCF01000008">
    <property type="protein sequence ID" value="KOR75409.1"/>
    <property type="molecule type" value="Genomic_DNA"/>
</dbReference>
<dbReference type="EMBL" id="LHCF01000040">
    <property type="protein sequence ID" value="KOR75213.1"/>
    <property type="molecule type" value="Genomic_DNA"/>
</dbReference>
<reference evidence="4" key="1">
    <citation type="submission" date="2015-05" db="EMBL/GenBank/DDBJ databases">
        <title>Draft genome sequence of 'Candidatus Phytoplasma Pruni' strain CX, a plant pathogenic bacterium.</title>
        <authorList>
            <person name="Lee I.-M."/>
            <person name="Bottner-Parker K.D."/>
            <person name="Shao J."/>
            <person name="Gundersen-Rindal D.E."/>
            <person name="Zhao Y."/>
            <person name="Davis R.E."/>
        </authorList>
    </citation>
    <scope>NUCLEOTIDE SEQUENCE [LARGE SCALE GENOMIC DNA]</scope>
    <source>
        <strain evidence="4">CX</strain>
    </source>
</reference>
<feature type="transmembrane region" description="Helical" evidence="1">
    <location>
        <begin position="21"/>
        <end position="42"/>
    </location>
</feature>
<comment type="caution">
    <text evidence="3">The sequence shown here is derived from an EMBL/GenBank/DDBJ whole genome shotgun (WGS) entry which is preliminary data.</text>
</comment>
<evidence type="ECO:0000313" key="2">
    <source>
        <dbReference type="EMBL" id="KOR75213.1"/>
    </source>
</evidence>
<name>A0A0M1N0D4_9MOLU</name>
<reference evidence="3" key="2">
    <citation type="submission" date="2015-05" db="EMBL/GenBank/DDBJ databases">
        <title>Utilizing next-generation sequencing to resolve the backbone and inform taxonomy of the Core Goodeniaceae.</title>
        <authorList>
            <person name="Michener P.S."/>
            <person name="Gardner A.G."/>
            <person name="Jabaily R.S."/>
            <person name="Sessa E."/>
        </authorList>
    </citation>
    <scope>NUCLEOTIDE SEQUENCE</scope>
    <source>
        <strain evidence="3">CX</strain>
    </source>
</reference>
<organism evidence="3 4">
    <name type="scientific">Candidatus Phytoplasma pruni</name>
    <dbReference type="NCBI Taxonomy" id="479893"/>
    <lineage>
        <taxon>Bacteria</taxon>
        <taxon>Bacillati</taxon>
        <taxon>Mycoplasmatota</taxon>
        <taxon>Mollicutes</taxon>
        <taxon>Acholeplasmatales</taxon>
        <taxon>Acholeplasmataceae</taxon>
        <taxon>Candidatus Phytoplasma</taxon>
        <taxon>16SrIII (X-disease group)</taxon>
    </lineage>
</organism>
<dbReference type="AlphaFoldDB" id="A0A0M1N0D4"/>
<dbReference type="Proteomes" id="UP000037386">
    <property type="component" value="Unassembled WGS sequence"/>
</dbReference>
<gene>
    <name evidence="3" type="ORF">CPX_001577</name>
    <name evidence="2" type="ORF">CPX_001824</name>
</gene>
<keyword evidence="1" id="KW-0812">Transmembrane</keyword>
<sequence>MSRKRSYRRSSYRRNKLTLGSFCMYWLLPVLGVVIPVAIFLAHKGYISIAK</sequence>
<proteinExistence type="predicted"/>
<accession>A0A0M1N0D4</accession>
<evidence type="ECO:0000313" key="3">
    <source>
        <dbReference type="EMBL" id="KOR75409.1"/>
    </source>
</evidence>
<keyword evidence="1" id="KW-1133">Transmembrane helix</keyword>
<evidence type="ECO:0000256" key="1">
    <source>
        <dbReference type="SAM" id="Phobius"/>
    </source>
</evidence>
<dbReference type="PATRIC" id="fig|479893.3.peg.371"/>